<dbReference type="InterPro" id="IPR008949">
    <property type="entry name" value="Isoprenoid_synthase_dom_sf"/>
</dbReference>
<accession>A0A397H2N4</accession>
<dbReference type="PANTHER" id="PTHR11626">
    <property type="entry name" value="FARNESYL-DIPHOSPHATE FARNESYLTRANSFERASE"/>
    <property type="match status" value="1"/>
</dbReference>
<comment type="caution">
    <text evidence="4">The sequence shown here is derived from an EMBL/GenBank/DDBJ whole genome shotgun (WGS) entry which is preliminary data.</text>
</comment>
<dbReference type="InterPro" id="IPR044844">
    <property type="entry name" value="Trans_IPPS_euk-type"/>
</dbReference>
<dbReference type="InterPro" id="IPR033904">
    <property type="entry name" value="Trans_IPPS_HH"/>
</dbReference>
<dbReference type="Proteomes" id="UP000266861">
    <property type="component" value="Unassembled WGS sequence"/>
</dbReference>
<evidence type="ECO:0000256" key="1">
    <source>
        <dbReference type="ARBA" id="ARBA00006251"/>
    </source>
</evidence>
<keyword evidence="3" id="KW-0472">Membrane</keyword>
<keyword evidence="2" id="KW-0808">Transferase</keyword>
<comment type="similarity">
    <text evidence="1">Belongs to the phytoene/squalene synthase family.</text>
</comment>
<dbReference type="GO" id="GO:0045338">
    <property type="term" value="P:farnesyl diphosphate metabolic process"/>
    <property type="evidence" value="ECO:0007669"/>
    <property type="project" value="InterPro"/>
</dbReference>
<dbReference type="Gene3D" id="1.10.600.10">
    <property type="entry name" value="Farnesyl Diphosphate Synthase"/>
    <property type="match status" value="2"/>
</dbReference>
<dbReference type="GO" id="GO:0051996">
    <property type="term" value="F:squalene synthase [NAD(P)H] activity"/>
    <property type="evidence" value="ECO:0007669"/>
    <property type="project" value="InterPro"/>
</dbReference>
<dbReference type="OrthoDB" id="431150at2759"/>
<evidence type="ECO:0008006" key="6">
    <source>
        <dbReference type="Google" id="ProtNLM"/>
    </source>
</evidence>
<feature type="transmembrane region" description="Helical" evidence="3">
    <location>
        <begin position="379"/>
        <end position="398"/>
    </location>
</feature>
<gene>
    <name evidence="4" type="ORF">Glove_390g52</name>
</gene>
<dbReference type="SUPFAM" id="SSF48576">
    <property type="entry name" value="Terpenoid synthases"/>
    <property type="match status" value="1"/>
</dbReference>
<dbReference type="CDD" id="cd00683">
    <property type="entry name" value="Trans_IPPS_HH"/>
    <property type="match status" value="1"/>
</dbReference>
<name>A0A397H2N4_9GLOM</name>
<proteinExistence type="inferred from homology"/>
<keyword evidence="3" id="KW-0812">Transmembrane</keyword>
<dbReference type="FunFam" id="1.10.600.10:FF:000023">
    <property type="entry name" value="Squalene synthase"/>
    <property type="match status" value="1"/>
</dbReference>
<dbReference type="PANTHER" id="PTHR11626:SF2">
    <property type="entry name" value="SQUALENE SYNTHASE"/>
    <property type="match status" value="1"/>
</dbReference>
<dbReference type="GO" id="GO:0005789">
    <property type="term" value="C:endoplasmic reticulum membrane"/>
    <property type="evidence" value="ECO:0007669"/>
    <property type="project" value="TreeGrafter"/>
</dbReference>
<dbReference type="STRING" id="1348612.A0A397H2N4"/>
<dbReference type="Pfam" id="PF00494">
    <property type="entry name" value="SQS_PSY"/>
    <property type="match status" value="2"/>
</dbReference>
<evidence type="ECO:0000256" key="2">
    <source>
        <dbReference type="ARBA" id="ARBA00022679"/>
    </source>
</evidence>
<evidence type="ECO:0000313" key="4">
    <source>
        <dbReference type="EMBL" id="RHZ57341.1"/>
    </source>
</evidence>
<keyword evidence="3" id="KW-1133">Transmembrane helix</keyword>
<dbReference type="EMBL" id="PQFF01000348">
    <property type="protein sequence ID" value="RHZ57341.1"/>
    <property type="molecule type" value="Genomic_DNA"/>
</dbReference>
<dbReference type="GO" id="GO:0006696">
    <property type="term" value="P:ergosterol biosynthetic process"/>
    <property type="evidence" value="ECO:0007669"/>
    <property type="project" value="TreeGrafter"/>
</dbReference>
<reference evidence="4 5" key="1">
    <citation type="submission" date="2018-08" db="EMBL/GenBank/DDBJ databases">
        <title>Genome and evolution of the arbuscular mycorrhizal fungus Diversispora epigaea (formerly Glomus versiforme) and its bacterial endosymbionts.</title>
        <authorList>
            <person name="Sun X."/>
            <person name="Fei Z."/>
            <person name="Harrison M."/>
        </authorList>
    </citation>
    <scope>NUCLEOTIDE SEQUENCE [LARGE SCALE GENOMIC DNA]</scope>
    <source>
        <strain evidence="4 5">IT104</strain>
    </source>
</reference>
<protein>
    <recommendedName>
        <fullName evidence="6">Squalene synthase</fullName>
    </recommendedName>
</protein>
<evidence type="ECO:0000313" key="5">
    <source>
        <dbReference type="Proteomes" id="UP000266861"/>
    </source>
</evidence>
<organism evidence="4 5">
    <name type="scientific">Diversispora epigaea</name>
    <dbReference type="NCBI Taxonomy" id="1348612"/>
    <lineage>
        <taxon>Eukaryota</taxon>
        <taxon>Fungi</taxon>
        <taxon>Fungi incertae sedis</taxon>
        <taxon>Mucoromycota</taxon>
        <taxon>Glomeromycotina</taxon>
        <taxon>Glomeromycetes</taxon>
        <taxon>Diversisporales</taxon>
        <taxon>Diversisporaceae</taxon>
        <taxon>Diversispora</taxon>
    </lineage>
</organism>
<keyword evidence="5" id="KW-1185">Reference proteome</keyword>
<evidence type="ECO:0000256" key="3">
    <source>
        <dbReference type="SAM" id="Phobius"/>
    </source>
</evidence>
<dbReference type="AlphaFoldDB" id="A0A397H2N4"/>
<dbReference type="PROSITE" id="PS01045">
    <property type="entry name" value="SQUALEN_PHYTOEN_SYN_2"/>
    <property type="match status" value="1"/>
</dbReference>
<dbReference type="InterPro" id="IPR002060">
    <property type="entry name" value="Squ/phyt_synthse"/>
</dbReference>
<dbReference type="InterPro" id="IPR019845">
    <property type="entry name" value="Squalene/phytoene_synthase_CS"/>
</dbReference>
<sequence>MAYLIRSIFRPSEIIALIHYKYFRSTHILQIDPENKSKKRCYEFLKQTSRSFAAVIQEVHEDLRDGICIFYLILRGMDTIEDDMTIPIEKKEPLLRNFHDVIFKKGWTYKESGPDEKDRQLLLEFDVVIEEFLCLKKEFRDIIADTAKKMGLVGIGLTGLFATSGLEDPEFGKNIELANSMGLFLQKTNIIRDYLVDDQEGRKFWPKEIWSKYFNDLSELKKPENATGAVNCLSDIILNALQHAPDCLTYMNRLKEQTVFNFCAIPQVMAIATLSICFRNHDVFKKVVKLRRGESVKLILRCKNIYEVADIFRYYNRVIISKNDPRDPNYLKISMACGQIEQWCTANLPDLNNYQSSTSKLPSNTKASFTDLTSQENDMLLFVGFILLAFTAYLLYFCNWEHLHDNALDILNLFDI</sequence>